<keyword evidence="13" id="KW-1185">Reference proteome</keyword>
<comment type="catalytic activity">
    <reaction evidence="5 6">
        <text>[protein]-L-glutamate 5-O-methyl ester + H2O = L-glutamyl-[protein] + methanol + H(+)</text>
        <dbReference type="Rhea" id="RHEA:23236"/>
        <dbReference type="Rhea" id="RHEA-COMP:10208"/>
        <dbReference type="Rhea" id="RHEA-COMP:10311"/>
        <dbReference type="ChEBI" id="CHEBI:15377"/>
        <dbReference type="ChEBI" id="CHEBI:15378"/>
        <dbReference type="ChEBI" id="CHEBI:17790"/>
        <dbReference type="ChEBI" id="CHEBI:29973"/>
        <dbReference type="ChEBI" id="CHEBI:82795"/>
        <dbReference type="EC" id="3.1.1.61"/>
    </reaction>
</comment>
<dbReference type="PANTHER" id="PTHR42872">
    <property type="entry name" value="PROTEIN-GLUTAMATE METHYLESTERASE/PROTEIN-GLUTAMINE GLUTAMINASE"/>
    <property type="match status" value="1"/>
</dbReference>
<dbReference type="Gene3D" id="3.40.50.2300">
    <property type="match status" value="1"/>
</dbReference>
<dbReference type="InterPro" id="IPR001789">
    <property type="entry name" value="Sig_transdc_resp-reg_receiver"/>
</dbReference>
<dbReference type="CDD" id="cd17541">
    <property type="entry name" value="REC_CheB-like"/>
    <property type="match status" value="1"/>
</dbReference>
<dbReference type="SMART" id="SM00448">
    <property type="entry name" value="REC"/>
    <property type="match status" value="1"/>
</dbReference>
<feature type="domain" description="Response regulatory" evidence="10">
    <location>
        <begin position="5"/>
        <end position="122"/>
    </location>
</feature>
<feature type="modified residue" description="4-aspartylphosphate" evidence="6 8">
    <location>
        <position position="56"/>
    </location>
</feature>
<sequence length="384" mass="40532">MAKTRVVVVDDSALVRSLLAEIINRQPDMECIGAAADPLVAREMIRNLNPDVITLDVEMPKMDGIDFLSKLMRLRPMPVVMVSTLTERGADVTLKALELGAIDFVAKPKIGVADGLRQLSHDITDKIRVASKARIHRPPPAPASMMSTGAHAVPTAHGSSGSGAHHPAPRPPAAPRVTLASLGRLSTEKIFFIGASTGGTEATKEVLTALPADCPAVVITQHMPPGFTRNYAARLDGLCKIRVKEAEDGERILPGHAYIAPGGLHLSVEKSGANYVARVRDGDPVNRHKPSVEVLFKSAAACVGPNAIAVMLTGMGADGATAMREMRDAGAYCVAQDEATCVVFGMPREAIAAGAINEVLPLPKIAAHIMDHLRSTAGSMLSRV</sequence>
<dbReference type="EC" id="3.5.1.44" evidence="6"/>
<evidence type="ECO:0000256" key="1">
    <source>
        <dbReference type="ARBA" id="ARBA00022490"/>
    </source>
</evidence>
<dbReference type="GO" id="GO:0000156">
    <property type="term" value="F:phosphorelay response regulator activity"/>
    <property type="evidence" value="ECO:0007669"/>
    <property type="project" value="InterPro"/>
</dbReference>
<evidence type="ECO:0000256" key="5">
    <source>
        <dbReference type="ARBA" id="ARBA00048267"/>
    </source>
</evidence>
<organism evidence="12 13">
    <name type="scientific">Aquabacterium soli</name>
    <dbReference type="NCBI Taxonomy" id="2493092"/>
    <lineage>
        <taxon>Bacteria</taxon>
        <taxon>Pseudomonadati</taxon>
        <taxon>Pseudomonadota</taxon>
        <taxon>Betaproteobacteria</taxon>
        <taxon>Burkholderiales</taxon>
        <taxon>Aquabacterium</taxon>
    </lineage>
</organism>
<feature type="region of interest" description="Disordered" evidence="9">
    <location>
        <begin position="133"/>
        <end position="175"/>
    </location>
</feature>
<dbReference type="PROSITE" id="PS50110">
    <property type="entry name" value="RESPONSE_REGULATORY"/>
    <property type="match status" value="1"/>
</dbReference>
<evidence type="ECO:0000256" key="8">
    <source>
        <dbReference type="PROSITE-ProRule" id="PRU00169"/>
    </source>
</evidence>
<dbReference type="Proteomes" id="UP000269265">
    <property type="component" value="Unassembled WGS sequence"/>
</dbReference>
<gene>
    <name evidence="6" type="primary">cheB</name>
    <name evidence="12" type="ORF">EIP75_02055</name>
</gene>
<evidence type="ECO:0000256" key="2">
    <source>
        <dbReference type="ARBA" id="ARBA00022500"/>
    </source>
</evidence>
<dbReference type="GO" id="GO:0005737">
    <property type="term" value="C:cytoplasm"/>
    <property type="evidence" value="ECO:0007669"/>
    <property type="project" value="UniProtKB-SubCell"/>
</dbReference>
<evidence type="ECO:0000259" key="10">
    <source>
        <dbReference type="PROSITE" id="PS50110"/>
    </source>
</evidence>
<dbReference type="AlphaFoldDB" id="A0A426VHS1"/>
<dbReference type="CDD" id="cd16432">
    <property type="entry name" value="CheB_Rec"/>
    <property type="match status" value="1"/>
</dbReference>
<comment type="PTM">
    <text evidence="6">Phosphorylated by CheA. Phosphorylation of the N-terminal regulatory domain activates the methylesterase activity.</text>
</comment>
<dbReference type="NCBIfam" id="NF001965">
    <property type="entry name" value="PRK00742.1"/>
    <property type="match status" value="1"/>
</dbReference>
<protein>
    <recommendedName>
        <fullName evidence="6">Protein-glutamate methylesterase/protein-glutamine glutaminase</fullName>
        <ecNumber evidence="6">3.1.1.61</ecNumber>
        <ecNumber evidence="6">3.5.1.44</ecNumber>
    </recommendedName>
</protein>
<evidence type="ECO:0000256" key="9">
    <source>
        <dbReference type="SAM" id="MobiDB-lite"/>
    </source>
</evidence>
<keyword evidence="4 6" id="KW-0378">Hydrolase</keyword>
<dbReference type="SUPFAM" id="SSF52738">
    <property type="entry name" value="Methylesterase CheB, C-terminal domain"/>
    <property type="match status" value="1"/>
</dbReference>
<dbReference type="GO" id="GO:0006935">
    <property type="term" value="P:chemotaxis"/>
    <property type="evidence" value="ECO:0007669"/>
    <property type="project" value="UniProtKB-UniRule"/>
</dbReference>
<comment type="catalytic activity">
    <reaction evidence="6">
        <text>L-glutaminyl-[protein] + H2O = L-glutamyl-[protein] + NH4(+)</text>
        <dbReference type="Rhea" id="RHEA:16441"/>
        <dbReference type="Rhea" id="RHEA-COMP:10207"/>
        <dbReference type="Rhea" id="RHEA-COMP:10208"/>
        <dbReference type="ChEBI" id="CHEBI:15377"/>
        <dbReference type="ChEBI" id="CHEBI:28938"/>
        <dbReference type="ChEBI" id="CHEBI:29973"/>
        <dbReference type="ChEBI" id="CHEBI:30011"/>
        <dbReference type="EC" id="3.5.1.44"/>
    </reaction>
</comment>
<dbReference type="GO" id="GO:0008984">
    <property type="term" value="F:protein-glutamate methylesterase activity"/>
    <property type="evidence" value="ECO:0007669"/>
    <property type="project" value="UniProtKB-UniRule"/>
</dbReference>
<feature type="active site" evidence="6 7">
    <location>
        <position position="196"/>
    </location>
</feature>
<dbReference type="InterPro" id="IPR035909">
    <property type="entry name" value="CheB_C"/>
</dbReference>
<dbReference type="PROSITE" id="PS50122">
    <property type="entry name" value="CHEB"/>
    <property type="match status" value="1"/>
</dbReference>
<name>A0A426VHS1_9BURK</name>
<dbReference type="OrthoDB" id="9793421at2"/>
<keyword evidence="1 6" id="KW-0963">Cytoplasm</keyword>
<keyword evidence="3 6" id="KW-0597">Phosphoprotein</keyword>
<comment type="subcellular location">
    <subcellularLocation>
        <location evidence="6">Cytoplasm</location>
    </subcellularLocation>
</comment>
<evidence type="ECO:0000259" key="11">
    <source>
        <dbReference type="PROSITE" id="PS50122"/>
    </source>
</evidence>
<dbReference type="InterPro" id="IPR000673">
    <property type="entry name" value="Sig_transdc_resp-reg_Me-estase"/>
</dbReference>
<comment type="caution">
    <text evidence="12">The sequence shown here is derived from an EMBL/GenBank/DDBJ whole genome shotgun (WGS) entry which is preliminary data.</text>
</comment>
<comment type="function">
    <text evidence="6">Involved in chemotaxis. Part of a chemotaxis signal transduction system that modulates chemotaxis in response to various stimuli. Catalyzes the demethylation of specific methylglutamate residues introduced into the chemoreceptors (methyl-accepting chemotaxis proteins or MCP) by CheR. Also mediates the irreversible deamidation of specific glutamine residues to glutamic acid.</text>
</comment>
<feature type="active site" evidence="6 7">
    <location>
        <position position="318"/>
    </location>
</feature>
<comment type="domain">
    <text evidence="6">Contains a C-terminal catalytic domain, and an N-terminal region which modulates catalytic activity.</text>
</comment>
<dbReference type="GO" id="GO:0050568">
    <property type="term" value="F:protein-glutamine glutaminase activity"/>
    <property type="evidence" value="ECO:0007669"/>
    <property type="project" value="UniProtKB-UniRule"/>
</dbReference>
<dbReference type="InterPro" id="IPR008248">
    <property type="entry name" value="CheB-like"/>
</dbReference>
<evidence type="ECO:0000256" key="3">
    <source>
        <dbReference type="ARBA" id="ARBA00022553"/>
    </source>
</evidence>
<dbReference type="EMBL" id="RSED01000001">
    <property type="protein sequence ID" value="RRS06389.1"/>
    <property type="molecule type" value="Genomic_DNA"/>
</dbReference>
<comment type="similarity">
    <text evidence="6">Belongs to the CheB family.</text>
</comment>
<dbReference type="EC" id="3.1.1.61" evidence="6"/>
<evidence type="ECO:0000313" key="12">
    <source>
        <dbReference type="EMBL" id="RRS06389.1"/>
    </source>
</evidence>
<dbReference type="Pfam" id="PF01339">
    <property type="entry name" value="CheB_methylest"/>
    <property type="match status" value="1"/>
</dbReference>
<feature type="active site" evidence="6 7">
    <location>
        <position position="222"/>
    </location>
</feature>
<accession>A0A426VHS1</accession>
<dbReference type="SUPFAM" id="SSF52172">
    <property type="entry name" value="CheY-like"/>
    <property type="match status" value="1"/>
</dbReference>
<dbReference type="FunFam" id="3.40.50.2300:FF:000060">
    <property type="entry name" value="Protein-glutamate methylesterase/protein-glutamine glutaminase"/>
    <property type="match status" value="1"/>
</dbReference>
<dbReference type="InterPro" id="IPR011006">
    <property type="entry name" value="CheY-like_superfamily"/>
</dbReference>
<evidence type="ECO:0000256" key="6">
    <source>
        <dbReference type="HAMAP-Rule" id="MF_00099"/>
    </source>
</evidence>
<evidence type="ECO:0000256" key="4">
    <source>
        <dbReference type="ARBA" id="ARBA00022801"/>
    </source>
</evidence>
<reference evidence="12 13" key="1">
    <citation type="submission" date="2018-12" db="EMBL/GenBank/DDBJ databases">
        <title>The whole draft genome of Aquabacterium sp. SJQ9.</title>
        <authorList>
            <person name="Sun L."/>
            <person name="Gao X."/>
            <person name="Chen W."/>
            <person name="Huang K."/>
        </authorList>
    </citation>
    <scope>NUCLEOTIDE SEQUENCE [LARGE SCALE GENOMIC DNA]</scope>
    <source>
        <strain evidence="12 13">SJQ9</strain>
    </source>
</reference>
<proteinExistence type="inferred from homology"/>
<dbReference type="NCBIfam" id="NF009206">
    <property type="entry name" value="PRK12555.1"/>
    <property type="match status" value="1"/>
</dbReference>
<dbReference type="PANTHER" id="PTHR42872:SF6">
    <property type="entry name" value="PROTEIN-GLUTAMATE METHYLESTERASE_PROTEIN-GLUTAMINE GLUTAMINASE"/>
    <property type="match status" value="1"/>
</dbReference>
<evidence type="ECO:0000313" key="13">
    <source>
        <dbReference type="Proteomes" id="UP000269265"/>
    </source>
</evidence>
<dbReference type="HAMAP" id="MF_00099">
    <property type="entry name" value="CheB_chemtxs"/>
    <property type="match status" value="1"/>
</dbReference>
<dbReference type="Pfam" id="PF00072">
    <property type="entry name" value="Response_reg"/>
    <property type="match status" value="1"/>
</dbReference>
<keyword evidence="2 6" id="KW-0145">Chemotaxis</keyword>
<evidence type="ECO:0000256" key="7">
    <source>
        <dbReference type="PROSITE-ProRule" id="PRU00050"/>
    </source>
</evidence>
<dbReference type="RefSeq" id="WP_125241531.1">
    <property type="nucleotide sequence ID" value="NZ_RSED01000001.1"/>
</dbReference>
<feature type="domain" description="CheB-type methylesterase" evidence="11">
    <location>
        <begin position="184"/>
        <end position="376"/>
    </location>
</feature>
<dbReference type="Gene3D" id="3.40.50.180">
    <property type="entry name" value="Methylesterase CheB, C-terminal domain"/>
    <property type="match status" value="1"/>
</dbReference>
<dbReference type="PIRSF" id="PIRSF000876">
    <property type="entry name" value="RR_chemtxs_CheB"/>
    <property type="match status" value="1"/>
</dbReference>